<evidence type="ECO:0000256" key="3">
    <source>
        <dbReference type="ARBA" id="ARBA00023163"/>
    </source>
</evidence>
<keyword evidence="3" id="KW-0804">Transcription</keyword>
<dbReference type="Gene3D" id="3.30.450.80">
    <property type="entry name" value="Transcription factor LuxR-like, autoinducer-binding domain"/>
    <property type="match status" value="1"/>
</dbReference>
<evidence type="ECO:0000256" key="2">
    <source>
        <dbReference type="ARBA" id="ARBA00023125"/>
    </source>
</evidence>
<gene>
    <name evidence="5" type="primary">eraR4</name>
    <name evidence="5" type="ORF">ERHA53_17020</name>
</gene>
<evidence type="ECO:0000313" key="5">
    <source>
        <dbReference type="EMBL" id="BCQ34359.1"/>
    </source>
</evidence>
<keyword evidence="2" id="KW-0238">DNA-binding</keyword>
<feature type="domain" description="HTH luxR-type" evidence="4">
    <location>
        <begin position="168"/>
        <end position="233"/>
    </location>
</feature>
<dbReference type="CDD" id="cd06170">
    <property type="entry name" value="LuxR_C_like"/>
    <property type="match status" value="1"/>
</dbReference>
<dbReference type="InterPro" id="IPR000792">
    <property type="entry name" value="Tscrpt_reg_LuxR_C"/>
</dbReference>
<dbReference type="SUPFAM" id="SSF46894">
    <property type="entry name" value="C-terminal effector domain of the bipartite response regulators"/>
    <property type="match status" value="1"/>
</dbReference>
<dbReference type="InterPro" id="IPR016032">
    <property type="entry name" value="Sig_transdc_resp-reg_C-effctor"/>
</dbReference>
<dbReference type="EMBL" id="AP024329">
    <property type="protein sequence ID" value="BCQ34359.1"/>
    <property type="molecule type" value="Genomic_DNA"/>
</dbReference>
<dbReference type="SUPFAM" id="SSF75516">
    <property type="entry name" value="Pheromone-binding domain of LuxR-like quorum-sensing transcription factors"/>
    <property type="match status" value="1"/>
</dbReference>
<accession>A0ABM7MZC0</accession>
<dbReference type="PANTHER" id="PTHR44688:SF16">
    <property type="entry name" value="DNA-BINDING TRANSCRIPTIONAL ACTIVATOR DEVR_DOSR"/>
    <property type="match status" value="1"/>
</dbReference>
<dbReference type="SMART" id="SM00421">
    <property type="entry name" value="HTH_LUXR"/>
    <property type="match status" value="1"/>
</dbReference>
<dbReference type="PANTHER" id="PTHR44688">
    <property type="entry name" value="DNA-BINDING TRANSCRIPTIONAL ACTIVATOR DEVR_DOSR"/>
    <property type="match status" value="1"/>
</dbReference>
<dbReference type="PROSITE" id="PS00622">
    <property type="entry name" value="HTH_LUXR_1"/>
    <property type="match status" value="1"/>
</dbReference>
<evidence type="ECO:0000256" key="1">
    <source>
        <dbReference type="ARBA" id="ARBA00023015"/>
    </source>
</evidence>
<proteinExistence type="predicted"/>
<dbReference type="InterPro" id="IPR036388">
    <property type="entry name" value="WH-like_DNA-bd_sf"/>
</dbReference>
<sequence>MRGVCQDRQRQSQPEGYSVDNESEIVQAGAVLSQKLAELGAVDFLYLRQNKRAPEEALVLSSHSEEWISDYRDRRRYLKDPVALAARQRISPFNWQDCTRPNAGLCDAGSQCQRVKGFTFAVHDEQQQMSLLSVIRRHDNLTFSHDVISRLADLQMLLILLHEKTHLRRENSPVLSPREQEVLLWSSRGKTYGEIAIILGIQLSTVKFHIANATRKLGVSNGKHAIRRALEMNYLPSPLY</sequence>
<dbReference type="Gene3D" id="1.10.10.10">
    <property type="entry name" value="Winged helix-like DNA-binding domain superfamily/Winged helix DNA-binding domain"/>
    <property type="match status" value="1"/>
</dbReference>
<protein>
    <submittedName>
        <fullName evidence="5">LuxR family transcriptional regulator</fullName>
    </submittedName>
</protein>
<dbReference type="PRINTS" id="PR00038">
    <property type="entry name" value="HTHLUXR"/>
</dbReference>
<keyword evidence="1" id="KW-0805">Transcription regulation</keyword>
<organism evidence="5 6">
    <name type="scientific">Erwinia rhapontici</name>
    <name type="common">Pectobacterium rhapontici</name>
    <dbReference type="NCBI Taxonomy" id="55212"/>
    <lineage>
        <taxon>Bacteria</taxon>
        <taxon>Pseudomonadati</taxon>
        <taxon>Pseudomonadota</taxon>
        <taxon>Gammaproteobacteria</taxon>
        <taxon>Enterobacterales</taxon>
        <taxon>Erwiniaceae</taxon>
        <taxon>Erwinia</taxon>
    </lineage>
</organism>
<evidence type="ECO:0000313" key="6">
    <source>
        <dbReference type="Proteomes" id="UP000677515"/>
    </source>
</evidence>
<dbReference type="InterPro" id="IPR005143">
    <property type="entry name" value="TF_LuxR_autoind-bd_dom"/>
</dbReference>
<dbReference type="InterPro" id="IPR036693">
    <property type="entry name" value="TF_LuxR_autoind-bd_dom_sf"/>
</dbReference>
<reference evidence="5 6" key="1">
    <citation type="submission" date="2021-01" db="EMBL/GenBank/DDBJ databases">
        <title>Complete genome sequence of Erwinia rhapontici MAFF 311153.</title>
        <authorList>
            <person name="Morohoshi T."/>
            <person name="Someya N."/>
        </authorList>
    </citation>
    <scope>NUCLEOTIDE SEQUENCE [LARGE SCALE GENOMIC DNA]</scope>
    <source>
        <strain evidence="5 6">MAFF 311153</strain>
    </source>
</reference>
<dbReference type="Pfam" id="PF03472">
    <property type="entry name" value="Autoind_bind"/>
    <property type="match status" value="1"/>
</dbReference>
<name>A0ABM7MZC0_ERWRD</name>
<dbReference type="Proteomes" id="UP000677515">
    <property type="component" value="Chromosome"/>
</dbReference>
<dbReference type="PROSITE" id="PS50043">
    <property type="entry name" value="HTH_LUXR_2"/>
    <property type="match status" value="1"/>
</dbReference>
<dbReference type="Pfam" id="PF00196">
    <property type="entry name" value="GerE"/>
    <property type="match status" value="1"/>
</dbReference>
<evidence type="ECO:0000259" key="4">
    <source>
        <dbReference type="PROSITE" id="PS50043"/>
    </source>
</evidence>
<keyword evidence="6" id="KW-1185">Reference proteome</keyword>